<evidence type="ECO:0000313" key="1">
    <source>
        <dbReference type="EMBL" id="KAB7503216.1"/>
    </source>
</evidence>
<comment type="caution">
    <text evidence="1">The sequence shown here is derived from an EMBL/GenBank/DDBJ whole genome shotgun (WGS) entry which is preliminary data.</text>
</comment>
<evidence type="ECO:0000313" key="2">
    <source>
        <dbReference type="Proteomes" id="UP000326759"/>
    </source>
</evidence>
<dbReference type="Proteomes" id="UP000326759">
    <property type="component" value="Unassembled WGS sequence"/>
</dbReference>
<organism evidence="1 2">
    <name type="scientific">Armadillidium nasatum</name>
    <dbReference type="NCBI Taxonomy" id="96803"/>
    <lineage>
        <taxon>Eukaryota</taxon>
        <taxon>Metazoa</taxon>
        <taxon>Ecdysozoa</taxon>
        <taxon>Arthropoda</taxon>
        <taxon>Crustacea</taxon>
        <taxon>Multicrustacea</taxon>
        <taxon>Malacostraca</taxon>
        <taxon>Eumalacostraca</taxon>
        <taxon>Peracarida</taxon>
        <taxon>Isopoda</taxon>
        <taxon>Oniscidea</taxon>
        <taxon>Crinocheta</taxon>
        <taxon>Armadillidiidae</taxon>
        <taxon>Armadillidium</taxon>
    </lineage>
</organism>
<dbReference type="InterPro" id="IPR029058">
    <property type="entry name" value="AB_hydrolase_fold"/>
</dbReference>
<dbReference type="SUPFAM" id="SSF53474">
    <property type="entry name" value="alpha/beta-Hydrolases"/>
    <property type="match status" value="1"/>
</dbReference>
<accession>A0A5N5T9D4</accession>
<dbReference type="OrthoDB" id="9974421at2759"/>
<dbReference type="EMBL" id="SEYY01005626">
    <property type="protein sequence ID" value="KAB7503216.1"/>
    <property type="molecule type" value="Genomic_DNA"/>
</dbReference>
<dbReference type="PANTHER" id="PTHR11005">
    <property type="entry name" value="LYSOSOMAL ACID LIPASE-RELATED"/>
    <property type="match status" value="1"/>
</dbReference>
<name>A0A5N5T9D4_9CRUS</name>
<dbReference type="Gene3D" id="3.40.50.1820">
    <property type="entry name" value="alpha/beta hydrolase"/>
    <property type="match status" value="2"/>
</dbReference>
<protein>
    <submittedName>
        <fullName evidence="1">Lipase 3</fullName>
    </submittedName>
</protein>
<dbReference type="AlphaFoldDB" id="A0A5N5T9D4"/>
<sequence length="209" mass="24027">MQHGLFSSSATYTLNLPQEAPGTTIFFALMSSKPEYNKKINHMIALAPVGTVSHIDTMVKYLSHFYKELKSWMPIINDELLTGTSLNTLMHFSQEYLAGRFQHFDYGSKENTKRYGQEAAPEYDLTKVTAKVHLLWGMNDYLADDADVQYLIKYLPNVRSRYPVPLKQFNHLDFLWAKDKMSLVYHPVLKMLSGYSITAENEEASNIEL</sequence>
<proteinExistence type="predicted"/>
<gene>
    <name evidence="1" type="primary">Lip3_3</name>
    <name evidence="1" type="ORF">Anas_09057</name>
</gene>
<keyword evidence="2" id="KW-1185">Reference proteome</keyword>
<reference evidence="1 2" key="1">
    <citation type="journal article" date="2019" name="PLoS Biol.">
        <title>Sex chromosomes control vertical transmission of feminizing Wolbachia symbionts in an isopod.</title>
        <authorList>
            <person name="Becking T."/>
            <person name="Chebbi M.A."/>
            <person name="Giraud I."/>
            <person name="Moumen B."/>
            <person name="Laverre T."/>
            <person name="Caubet Y."/>
            <person name="Peccoud J."/>
            <person name="Gilbert C."/>
            <person name="Cordaux R."/>
        </authorList>
    </citation>
    <scope>NUCLEOTIDE SEQUENCE [LARGE SCALE GENOMIC DNA]</scope>
    <source>
        <strain evidence="1">ANa2</strain>
        <tissue evidence="1">Whole body excluding digestive tract and cuticle</tissue>
    </source>
</reference>